<evidence type="ECO:0000313" key="3">
    <source>
        <dbReference type="EMBL" id="KAF2722602.1"/>
    </source>
</evidence>
<feature type="compositionally biased region" description="Basic and acidic residues" evidence="1">
    <location>
        <begin position="990"/>
        <end position="999"/>
    </location>
</feature>
<evidence type="ECO:0000259" key="2">
    <source>
        <dbReference type="Pfam" id="PF00561"/>
    </source>
</evidence>
<feature type="region of interest" description="Disordered" evidence="1">
    <location>
        <begin position="972"/>
        <end position="1016"/>
    </location>
</feature>
<feature type="region of interest" description="Disordered" evidence="1">
    <location>
        <begin position="621"/>
        <end position="665"/>
    </location>
</feature>
<feature type="compositionally biased region" description="Low complexity" evidence="1">
    <location>
        <begin position="32"/>
        <end position="68"/>
    </location>
</feature>
<evidence type="ECO:0000256" key="1">
    <source>
        <dbReference type="SAM" id="MobiDB-lite"/>
    </source>
</evidence>
<feature type="domain" description="AB hydrolase-1" evidence="2">
    <location>
        <begin position="822"/>
        <end position="985"/>
    </location>
</feature>
<name>A0A9P4QDC3_9PEZI</name>
<dbReference type="InterPro" id="IPR050471">
    <property type="entry name" value="AB_hydrolase"/>
</dbReference>
<feature type="region of interest" description="Disordered" evidence="1">
    <location>
        <begin position="456"/>
        <end position="532"/>
    </location>
</feature>
<feature type="compositionally biased region" description="Basic residues" evidence="1">
    <location>
        <begin position="135"/>
        <end position="145"/>
    </location>
</feature>
<proteinExistence type="predicted"/>
<dbReference type="Proteomes" id="UP000799441">
    <property type="component" value="Unassembled WGS sequence"/>
</dbReference>
<dbReference type="PANTHER" id="PTHR43433">
    <property type="entry name" value="HYDROLASE, ALPHA/BETA FOLD FAMILY PROTEIN"/>
    <property type="match status" value="1"/>
</dbReference>
<feature type="compositionally biased region" description="Polar residues" evidence="1">
    <location>
        <begin position="305"/>
        <end position="315"/>
    </location>
</feature>
<feature type="compositionally biased region" description="Basic and acidic residues" evidence="1">
    <location>
        <begin position="1007"/>
        <end position="1016"/>
    </location>
</feature>
<dbReference type="Gene3D" id="3.40.50.1820">
    <property type="entry name" value="alpha/beta hydrolase"/>
    <property type="match status" value="1"/>
</dbReference>
<feature type="region of interest" description="Disordered" evidence="1">
    <location>
        <begin position="1170"/>
        <end position="1192"/>
    </location>
</feature>
<evidence type="ECO:0000313" key="4">
    <source>
        <dbReference type="Proteomes" id="UP000799441"/>
    </source>
</evidence>
<dbReference type="PANTHER" id="PTHR43433:SF10">
    <property type="entry name" value="AB HYDROLASE-1 DOMAIN-CONTAINING PROTEIN"/>
    <property type="match status" value="1"/>
</dbReference>
<feature type="region of interest" description="Disordered" evidence="1">
    <location>
        <begin position="1"/>
        <end position="153"/>
    </location>
</feature>
<protein>
    <submittedName>
        <fullName evidence="3">Alpha/beta-hydrolase</fullName>
    </submittedName>
</protein>
<feature type="compositionally biased region" description="Acidic residues" evidence="1">
    <location>
        <begin position="251"/>
        <end position="264"/>
    </location>
</feature>
<gene>
    <name evidence="3" type="ORF">K431DRAFT_283739</name>
</gene>
<feature type="compositionally biased region" description="Basic and acidic residues" evidence="1">
    <location>
        <begin position="355"/>
        <end position="374"/>
    </location>
</feature>
<dbReference type="OrthoDB" id="435520at2759"/>
<feature type="compositionally biased region" description="Pro residues" evidence="1">
    <location>
        <begin position="79"/>
        <end position="89"/>
    </location>
</feature>
<sequence>MERRLSPPSHHHHHHHSTSSSYSPASTRRNVASYSSSTTTTTTSTTTTTTATAASSSPLPASGSAIASVGPDRLLRPSSPSPSPSPSHPPFSSSSLLKRFSQRPSPTSRTSSSTTTVTTSVKGSSRSHNSSQRASRNRSPNRVKTRPADPTVISGILSSLETLTPPGEIDPHHHRKPAHFYETSAGEVRPYPSGSTVASAPTVPRAPPLGLAPELRSEDFSADFFGESIDNSLASHGLFGDERGFVSDPNVGDEQEDDDDDDDAAAPPVILTSRPPSGLSHYVVPRPPSFVSNTSPASRQRRPLSINSRTSSGSVKQEKDFRNNKKLSAESWVKPSSKTDRSAALNGQASSRRSQSRELRRITSQETLRPDTRGGSENAKMGLRNGYSNGSDFSGEGVLHMTSNLSKAEEIIARAPPVKASSKGRLFLGDTTIDERQLALESPGAVITYPEIVDNPHARKPFNSPPEDILSTPGSSKRGSPARASPIVDSIPTRTSSLRQASRSPGSKRKKDRKLKKTMEEKPGKKSTWTGTRKVAIPESTWADLGEDDDTVKRIRQLREQRKERLRQSLALVGPDEVPYLSATVDPSQMTALETLVLRGEEKERPMSSDYMARQPMLEPSLGAQRPAPGSAGSHLPELSTRPSKSAALEPQKSPMQRPVTAATSTSAYCSDIPLDYSYTEAMDALQDLVGNPVTHTPPVRDEPNSLDLEEMNLKPGPPEMRSAPNSPHRNKREKRPPSSRWSTHPDLPLEFDRRGKNRRKSMSDARHARTLEEELEVHRRDSIDDAVMEYLRAPRLSQTVRHPTTGRTISFSEVGDPDGAAVLVCLGMGLTRYVTAFFDELAVTLRLRLITVERPGVGGSTPYPSSDRSGPLSWPDDVLAVCQHLGIGKFSLLAHSAGAIYALATALILPHLIRGKVQLLAPWIPPSQLEMISHHTASAPPAAALPRSQRILRVLPTTFLKAANSSFMTATSASLKPVQKRNAKSSKSQSREDSESPHRSQRHDRGHGDRPNMYHRDSMMMMDQLIPTNNPMENFLKLPLVGEESDPLSTSPSKQGLYLSATATPTDPNFAFASIGLNAAEHEERERKFEYTNRLTQRTWELATRDSNPATDLLVCLERHRQVGFRYTDVMREVVITHGSEDKRVPVANVRWLADQMNRRAAAALEGIKPPSSRDRWGDENPLATLNTGAGDNELRGGCEVRVLEGEGHGLMASPTIMGDVLTELAGAWIAEEGRGRLAI</sequence>
<feature type="compositionally biased region" description="Polar residues" evidence="1">
    <location>
        <begin position="492"/>
        <end position="505"/>
    </location>
</feature>
<dbReference type="SUPFAM" id="SSF53474">
    <property type="entry name" value="alpha/beta-Hydrolases"/>
    <property type="match status" value="1"/>
</dbReference>
<accession>A0A9P4QDC3</accession>
<feature type="region of interest" description="Disordered" evidence="1">
    <location>
        <begin position="690"/>
        <end position="768"/>
    </location>
</feature>
<feature type="compositionally biased region" description="Low complexity" evidence="1">
    <location>
        <begin position="102"/>
        <end position="134"/>
    </location>
</feature>
<reference evidence="3" key="1">
    <citation type="journal article" date="2020" name="Stud. Mycol.">
        <title>101 Dothideomycetes genomes: a test case for predicting lifestyles and emergence of pathogens.</title>
        <authorList>
            <person name="Haridas S."/>
            <person name="Albert R."/>
            <person name="Binder M."/>
            <person name="Bloem J."/>
            <person name="Labutti K."/>
            <person name="Salamov A."/>
            <person name="Andreopoulos B."/>
            <person name="Baker S."/>
            <person name="Barry K."/>
            <person name="Bills G."/>
            <person name="Bluhm B."/>
            <person name="Cannon C."/>
            <person name="Castanera R."/>
            <person name="Culley D."/>
            <person name="Daum C."/>
            <person name="Ezra D."/>
            <person name="Gonzalez J."/>
            <person name="Henrissat B."/>
            <person name="Kuo A."/>
            <person name="Liang C."/>
            <person name="Lipzen A."/>
            <person name="Lutzoni F."/>
            <person name="Magnuson J."/>
            <person name="Mondo S."/>
            <person name="Nolan M."/>
            <person name="Ohm R."/>
            <person name="Pangilinan J."/>
            <person name="Park H.-J."/>
            <person name="Ramirez L."/>
            <person name="Alfaro M."/>
            <person name="Sun H."/>
            <person name="Tritt A."/>
            <person name="Yoshinaga Y."/>
            <person name="Zwiers L.-H."/>
            <person name="Turgeon B."/>
            <person name="Goodwin S."/>
            <person name="Spatafora J."/>
            <person name="Crous P."/>
            <person name="Grigoriev I."/>
        </authorList>
    </citation>
    <scope>NUCLEOTIDE SEQUENCE</scope>
    <source>
        <strain evidence="3">CBS 116435</strain>
    </source>
</reference>
<dbReference type="InterPro" id="IPR000073">
    <property type="entry name" value="AB_hydrolase_1"/>
</dbReference>
<keyword evidence="4" id="KW-1185">Reference proteome</keyword>
<feature type="compositionally biased region" description="Basic residues" evidence="1">
    <location>
        <begin position="506"/>
        <end position="516"/>
    </location>
</feature>
<feature type="region of interest" description="Disordered" evidence="1">
    <location>
        <begin position="183"/>
        <end position="204"/>
    </location>
</feature>
<dbReference type="AlphaFoldDB" id="A0A9P4QDC3"/>
<dbReference type="Pfam" id="PF00561">
    <property type="entry name" value="Abhydrolase_1"/>
    <property type="match status" value="1"/>
</dbReference>
<feature type="region of interest" description="Disordered" evidence="1">
    <location>
        <begin position="240"/>
        <end position="395"/>
    </location>
</feature>
<comment type="caution">
    <text evidence="3">The sequence shown here is derived from an EMBL/GenBank/DDBJ whole genome shotgun (WGS) entry which is preliminary data.</text>
</comment>
<organism evidence="3 4">
    <name type="scientific">Polychaeton citri CBS 116435</name>
    <dbReference type="NCBI Taxonomy" id="1314669"/>
    <lineage>
        <taxon>Eukaryota</taxon>
        <taxon>Fungi</taxon>
        <taxon>Dikarya</taxon>
        <taxon>Ascomycota</taxon>
        <taxon>Pezizomycotina</taxon>
        <taxon>Dothideomycetes</taxon>
        <taxon>Dothideomycetidae</taxon>
        <taxon>Capnodiales</taxon>
        <taxon>Capnodiaceae</taxon>
        <taxon>Polychaeton</taxon>
    </lineage>
</organism>
<dbReference type="EMBL" id="MU003781">
    <property type="protein sequence ID" value="KAF2722602.1"/>
    <property type="molecule type" value="Genomic_DNA"/>
</dbReference>
<dbReference type="InterPro" id="IPR029058">
    <property type="entry name" value="AB_hydrolase_fold"/>
</dbReference>